<name>A0A2A4B1H8_9SPHN</name>
<organism evidence="1 2">
    <name type="scientific">Sphingomonas spermidinifaciens</name>
    <dbReference type="NCBI Taxonomy" id="1141889"/>
    <lineage>
        <taxon>Bacteria</taxon>
        <taxon>Pseudomonadati</taxon>
        <taxon>Pseudomonadota</taxon>
        <taxon>Alphaproteobacteria</taxon>
        <taxon>Sphingomonadales</taxon>
        <taxon>Sphingomonadaceae</taxon>
        <taxon>Sphingomonas</taxon>
    </lineage>
</organism>
<dbReference type="Proteomes" id="UP000218366">
    <property type="component" value="Unassembled WGS sequence"/>
</dbReference>
<accession>A0A2A4B1H8</accession>
<protein>
    <submittedName>
        <fullName evidence="1">Uncharacterized protein</fullName>
    </submittedName>
</protein>
<reference evidence="1 2" key="1">
    <citation type="submission" date="2017-09" db="EMBL/GenBank/DDBJ databases">
        <title>Sphingomonas spermidinifaciens 9NM-10, whole genome shotgun sequence.</title>
        <authorList>
            <person name="Feng G."/>
            <person name="Zhu H."/>
        </authorList>
    </citation>
    <scope>NUCLEOTIDE SEQUENCE [LARGE SCALE GENOMIC DNA]</scope>
    <source>
        <strain evidence="1 2">9NM-10</strain>
    </source>
</reference>
<evidence type="ECO:0000313" key="2">
    <source>
        <dbReference type="Proteomes" id="UP000218366"/>
    </source>
</evidence>
<keyword evidence="2" id="KW-1185">Reference proteome</keyword>
<dbReference type="EMBL" id="NWMW01000002">
    <property type="protein sequence ID" value="PCD02301.1"/>
    <property type="molecule type" value="Genomic_DNA"/>
</dbReference>
<dbReference type="AlphaFoldDB" id="A0A2A4B1H8"/>
<proteinExistence type="predicted"/>
<evidence type="ECO:0000313" key="1">
    <source>
        <dbReference type="EMBL" id="PCD02301.1"/>
    </source>
</evidence>
<comment type="caution">
    <text evidence="1">The sequence shown here is derived from an EMBL/GenBank/DDBJ whole genome shotgun (WGS) entry which is preliminary data.</text>
</comment>
<sequence length="96" mass="10473">MMQAQSEPDWNCYALIASIEEGRLADGSPPVPLELRQDYENAWSVILPMALRDLGQAEDDLIVRGALAVIAHVKGQHTLAAIALCTEDERVEMLAG</sequence>
<gene>
    <name evidence="1" type="ORF">COC42_12720</name>
</gene>